<dbReference type="Proteomes" id="UP000053732">
    <property type="component" value="Unassembled WGS sequence"/>
</dbReference>
<evidence type="ECO:0000313" key="4">
    <source>
        <dbReference type="EMBL" id="CRL31175.1"/>
    </source>
</evidence>
<evidence type="ECO:0000256" key="2">
    <source>
        <dbReference type="RuleBase" id="RU003682"/>
    </source>
</evidence>
<comment type="similarity">
    <text evidence="1 2">Belongs to the iron/ascorbate-dependent oxidoreductase family.</text>
</comment>
<evidence type="ECO:0000313" key="5">
    <source>
        <dbReference type="Proteomes" id="UP000053732"/>
    </source>
</evidence>
<reference evidence="4 5" key="1">
    <citation type="journal article" date="2014" name="Nat. Commun.">
        <title>Multiple recent horizontal transfers of a large genomic region in cheese making fungi.</title>
        <authorList>
            <person name="Cheeseman K."/>
            <person name="Ropars J."/>
            <person name="Renault P."/>
            <person name="Dupont J."/>
            <person name="Gouzy J."/>
            <person name="Branca A."/>
            <person name="Abraham A.L."/>
            <person name="Ceppi M."/>
            <person name="Conseiller E."/>
            <person name="Debuchy R."/>
            <person name="Malagnac F."/>
            <person name="Goarin A."/>
            <person name="Silar P."/>
            <person name="Lacoste S."/>
            <person name="Sallet E."/>
            <person name="Bensimon A."/>
            <person name="Giraud T."/>
            <person name="Brygoo Y."/>
        </authorList>
    </citation>
    <scope>NUCLEOTIDE SEQUENCE [LARGE SCALE GENOMIC DNA]</scope>
    <source>
        <strain evidence="5">FM 013</strain>
    </source>
</reference>
<dbReference type="GO" id="GO:0044283">
    <property type="term" value="P:small molecule biosynthetic process"/>
    <property type="evidence" value="ECO:0007669"/>
    <property type="project" value="UniProtKB-ARBA"/>
</dbReference>
<dbReference type="AlphaFoldDB" id="A0A0G4PXU9"/>
<keyword evidence="2" id="KW-0408">Iron</keyword>
<dbReference type="PANTHER" id="PTHR47990">
    <property type="entry name" value="2-OXOGLUTARATE (2OG) AND FE(II)-DEPENDENT OXYGENASE SUPERFAMILY PROTEIN-RELATED"/>
    <property type="match status" value="1"/>
</dbReference>
<keyword evidence="2" id="KW-0560">Oxidoreductase</keyword>
<evidence type="ECO:0000256" key="1">
    <source>
        <dbReference type="ARBA" id="ARBA00008056"/>
    </source>
</evidence>
<organism evidence="4 5">
    <name type="scientific">Penicillium camemberti (strain FM 013)</name>
    <dbReference type="NCBI Taxonomy" id="1429867"/>
    <lineage>
        <taxon>Eukaryota</taxon>
        <taxon>Fungi</taxon>
        <taxon>Dikarya</taxon>
        <taxon>Ascomycota</taxon>
        <taxon>Pezizomycotina</taxon>
        <taxon>Eurotiomycetes</taxon>
        <taxon>Eurotiomycetidae</taxon>
        <taxon>Eurotiales</taxon>
        <taxon>Aspergillaceae</taxon>
        <taxon>Penicillium</taxon>
    </lineage>
</organism>
<dbReference type="InterPro" id="IPR044861">
    <property type="entry name" value="IPNS-like_FE2OG_OXY"/>
</dbReference>
<dbReference type="Pfam" id="PF03171">
    <property type="entry name" value="2OG-FeII_Oxy"/>
    <property type="match status" value="1"/>
</dbReference>
<dbReference type="PROSITE" id="PS51471">
    <property type="entry name" value="FE2OG_OXY"/>
    <property type="match status" value="1"/>
</dbReference>
<accession>A0A0G4PXU9</accession>
<gene>
    <name evidence="4" type="ORF">PCAMFM013_S083g000002</name>
</gene>
<dbReference type="STRING" id="1429867.A0A0G4PXU9"/>
<proteinExistence type="inferred from homology"/>
<dbReference type="SUPFAM" id="SSF51197">
    <property type="entry name" value="Clavaminate synthase-like"/>
    <property type="match status" value="1"/>
</dbReference>
<protein>
    <submittedName>
        <fullName evidence="4">Oxoglutarate/iron-dependent oxygenase</fullName>
    </submittedName>
</protein>
<keyword evidence="2" id="KW-0479">Metal-binding</keyword>
<dbReference type="GO" id="GO:0046872">
    <property type="term" value="F:metal ion binding"/>
    <property type="evidence" value="ECO:0007669"/>
    <property type="project" value="UniProtKB-KW"/>
</dbReference>
<evidence type="ECO:0000259" key="3">
    <source>
        <dbReference type="PROSITE" id="PS51471"/>
    </source>
</evidence>
<name>A0A0G4PXU9_PENC3</name>
<dbReference type="InterPro" id="IPR026992">
    <property type="entry name" value="DIOX_N"/>
</dbReference>
<dbReference type="InterPro" id="IPR005123">
    <property type="entry name" value="Oxoglu/Fe-dep_dioxygenase_dom"/>
</dbReference>
<dbReference type="EMBL" id="HG793214">
    <property type="protein sequence ID" value="CRL31175.1"/>
    <property type="molecule type" value="Genomic_DNA"/>
</dbReference>
<sequence length="332" mass="37346">MTIIARKTVPYNGEEVPVCALETINFSRLLSQEPAEVRKLLQCCQEAGFFYLDLQDIDGRRTLDDHQRLLALMRRFFNSAHHKKNEIGLPSLEHGYEPVGNHTGVADGTMDGYQILQVSREEIRTSSPNLPSIVHNADDIKTFSDFIAGSNIITKTMLSCLSSALGLNGEARFESMHRNEHKSKSALAMMCYLPGDVKTSKEIGHQKHTDIGSLTLLFSEQWGLQILPPGCNTWNFVEPRKGHAVVNVGDSLRFASNHSLFSCIHQVVPIDNVMDRYSVAFFLRPDNNAKFLDSQGRWITAEQWHDEKFDVFTLPHSEQRLANSMLVGGMEA</sequence>
<dbReference type="Pfam" id="PF14226">
    <property type="entry name" value="DIOX_N"/>
    <property type="match status" value="1"/>
</dbReference>
<feature type="domain" description="Fe2OG dioxygenase" evidence="3">
    <location>
        <begin position="182"/>
        <end position="285"/>
    </location>
</feature>
<dbReference type="InterPro" id="IPR027443">
    <property type="entry name" value="IPNS-like_sf"/>
</dbReference>
<keyword evidence="5" id="KW-1185">Reference proteome</keyword>
<dbReference type="GO" id="GO:0016491">
    <property type="term" value="F:oxidoreductase activity"/>
    <property type="evidence" value="ECO:0007669"/>
    <property type="project" value="UniProtKB-KW"/>
</dbReference>
<dbReference type="InterPro" id="IPR050231">
    <property type="entry name" value="Iron_ascorbate_oxido_reductase"/>
</dbReference>
<dbReference type="Gene3D" id="2.60.120.330">
    <property type="entry name" value="B-lactam Antibiotic, Isopenicillin N Synthase, Chain"/>
    <property type="match status" value="1"/>
</dbReference>